<evidence type="ECO:0000259" key="2">
    <source>
        <dbReference type="Pfam" id="PF18962"/>
    </source>
</evidence>
<organism evidence="3 4">
    <name type="scientific">Aureispira anguillae</name>
    <dbReference type="NCBI Taxonomy" id="2864201"/>
    <lineage>
        <taxon>Bacteria</taxon>
        <taxon>Pseudomonadati</taxon>
        <taxon>Bacteroidota</taxon>
        <taxon>Saprospiria</taxon>
        <taxon>Saprospirales</taxon>
        <taxon>Saprospiraceae</taxon>
        <taxon>Aureispira</taxon>
    </lineage>
</organism>
<feature type="chain" id="PRO_5037286813" evidence="1">
    <location>
        <begin position="21"/>
        <end position="564"/>
    </location>
</feature>
<dbReference type="NCBIfam" id="TIGR04183">
    <property type="entry name" value="Por_Secre_tail"/>
    <property type="match status" value="1"/>
</dbReference>
<evidence type="ECO:0000313" key="4">
    <source>
        <dbReference type="Proteomes" id="UP001060919"/>
    </source>
</evidence>
<dbReference type="Pfam" id="PF18962">
    <property type="entry name" value="Por_Secre_tail"/>
    <property type="match status" value="1"/>
</dbReference>
<dbReference type="InterPro" id="IPR012334">
    <property type="entry name" value="Pectin_lyas_fold"/>
</dbReference>
<dbReference type="EMBL" id="AP026867">
    <property type="protein sequence ID" value="BDS10043.1"/>
    <property type="molecule type" value="Genomic_DNA"/>
</dbReference>
<dbReference type="NCBIfam" id="NF041518">
    <property type="entry name" value="choice_anch_Q"/>
    <property type="match status" value="1"/>
</dbReference>
<dbReference type="KEGG" id="aup:AsAng_0007480"/>
<dbReference type="AlphaFoldDB" id="A0A915YBI8"/>
<accession>A0A915YBI8</accession>
<feature type="signal peptide" evidence="1">
    <location>
        <begin position="1"/>
        <end position="20"/>
    </location>
</feature>
<feature type="domain" description="Secretion system C-terminal sorting" evidence="2">
    <location>
        <begin position="486"/>
        <end position="562"/>
    </location>
</feature>
<evidence type="ECO:0000256" key="1">
    <source>
        <dbReference type="SAM" id="SignalP"/>
    </source>
</evidence>
<dbReference type="Gene3D" id="2.160.20.10">
    <property type="entry name" value="Single-stranded right-handed beta-helix, Pectin lyase-like"/>
    <property type="match status" value="1"/>
</dbReference>
<reference evidence="3" key="1">
    <citation type="submission" date="2022-09" db="EMBL/GenBank/DDBJ databases">
        <title>Aureispira anguillicida sp. nov., isolated from Leptocephalus of Japanese eel Anguilla japonica.</title>
        <authorList>
            <person name="Yuasa K."/>
            <person name="Mekata T."/>
            <person name="Ikunari K."/>
        </authorList>
    </citation>
    <scope>NUCLEOTIDE SEQUENCE</scope>
    <source>
        <strain evidence="3">EL160426</strain>
    </source>
</reference>
<proteinExistence type="predicted"/>
<protein>
    <submittedName>
        <fullName evidence="3">T9SS type A sorting domain-containing protein</fullName>
    </submittedName>
</protein>
<evidence type="ECO:0000313" key="3">
    <source>
        <dbReference type="EMBL" id="BDS10043.1"/>
    </source>
</evidence>
<dbReference type="InterPro" id="IPR059226">
    <property type="entry name" value="Choice_anch_Q_dom"/>
</dbReference>
<gene>
    <name evidence="3" type="ORF">AsAng_0007480</name>
</gene>
<dbReference type="Proteomes" id="UP001060919">
    <property type="component" value="Chromosome"/>
</dbReference>
<sequence length="564" mass="61851">MKTLQLVILLLLSITIHLHAQQNYYVATNGSDSNGNGSTNSPWATITHALDNATDGSTIWVKAGTYNGRIRIRGSFPIGILVKSELPYQAKLRHNSTVMTAYSHSSGCHGMTFDGFDIAHSGANSAPLVIHIDGNGNGAVHDIVYQNCIIHDSYNNDLAKINNSCYNITLQGNLFFNQTGSDEHIDGNSVENLIIQDNIFLNDFASSNRNNNNTTSSYIVIKDSNGNSDLYTGSHNITIRRNVFLNYEGSSGTNFVLVGEDGNSFYEGYDVMIENNLMLGNSNNYMRAPFGVKGGKNIIFRNNTVTGNMPSNAFAFRLNTEGDNPNNDSIYIYNNIWSDPTGTMTDFSDCPLTETDYFVLDNNIYWNNNASIPSSLNDLINYTDDLNRLQNDPLLSDPSNLVVPHYNATNNQFNDGSTTIREAFESLVHNYGTPASNSPVINAANSNQAPSEDILGHARTNPDIGAVEYDPFSSISSIKSHSLLNIFPNPSLGGFYFSYESSATGELAITVYTIDGRMIKSETQLKSTQKITGYWEASSIPAGLYLLEIQNSKGEKSSKTVVIN</sequence>
<dbReference type="SUPFAM" id="SSF51126">
    <property type="entry name" value="Pectin lyase-like"/>
    <property type="match status" value="1"/>
</dbReference>
<name>A0A915YBI8_9BACT</name>
<dbReference type="RefSeq" id="WP_264791385.1">
    <property type="nucleotide sequence ID" value="NZ_AP026867.1"/>
</dbReference>
<dbReference type="InterPro" id="IPR026444">
    <property type="entry name" value="Secre_tail"/>
</dbReference>
<dbReference type="InterPro" id="IPR006626">
    <property type="entry name" value="PbH1"/>
</dbReference>
<keyword evidence="4" id="KW-1185">Reference proteome</keyword>
<dbReference type="SMART" id="SM00710">
    <property type="entry name" value="PbH1"/>
    <property type="match status" value="4"/>
</dbReference>
<keyword evidence="1" id="KW-0732">Signal</keyword>
<dbReference type="InterPro" id="IPR011050">
    <property type="entry name" value="Pectin_lyase_fold/virulence"/>
</dbReference>